<reference evidence="2 3" key="1">
    <citation type="submission" date="2019-06" db="EMBL/GenBank/DDBJ databases">
        <title>Whole genome shotgun sequence of Microbacterium liquefaciens NBRC 15037.</title>
        <authorList>
            <person name="Hosoyama A."/>
            <person name="Uohara A."/>
            <person name="Ohji S."/>
            <person name="Ichikawa N."/>
        </authorList>
    </citation>
    <scope>NUCLEOTIDE SEQUENCE [LARGE SCALE GENOMIC DNA]</scope>
    <source>
        <strain evidence="2 3">NBRC 15037</strain>
    </source>
</reference>
<protein>
    <submittedName>
        <fullName evidence="2">Uncharacterized protein</fullName>
    </submittedName>
</protein>
<dbReference type="EMBL" id="BJNQ01000014">
    <property type="protein sequence ID" value="GEC76094.1"/>
    <property type="molecule type" value="Genomic_DNA"/>
</dbReference>
<evidence type="ECO:0000313" key="2">
    <source>
        <dbReference type="EMBL" id="GEC76094.1"/>
    </source>
</evidence>
<proteinExistence type="predicted"/>
<accession>A0A4Y4BAM2</accession>
<evidence type="ECO:0000256" key="1">
    <source>
        <dbReference type="SAM" id="MobiDB-lite"/>
    </source>
</evidence>
<feature type="region of interest" description="Disordered" evidence="1">
    <location>
        <begin position="1"/>
        <end position="37"/>
    </location>
</feature>
<dbReference type="AlphaFoldDB" id="A0A4Y4BAM2"/>
<gene>
    <name evidence="2" type="ORF">MLI01_22390</name>
</gene>
<comment type="caution">
    <text evidence="2">The sequence shown here is derived from an EMBL/GenBank/DDBJ whole genome shotgun (WGS) entry which is preliminary data.</text>
</comment>
<organism evidence="2 3">
    <name type="scientific">Microbacterium maritypicum</name>
    <name type="common">Microbacterium liquefaciens</name>
    <dbReference type="NCBI Taxonomy" id="33918"/>
    <lineage>
        <taxon>Bacteria</taxon>
        <taxon>Bacillati</taxon>
        <taxon>Actinomycetota</taxon>
        <taxon>Actinomycetes</taxon>
        <taxon>Micrococcales</taxon>
        <taxon>Microbacteriaceae</taxon>
        <taxon>Microbacterium</taxon>
    </lineage>
</organism>
<sequence>MSGEKVSQPITIFNGRGEDSAAEPLDGSIGSSEEVTDMLPYDVAAKEEPWSGAGHSTRGA</sequence>
<name>A0A4Y4BAM2_MICMQ</name>
<dbReference type="Proteomes" id="UP000317410">
    <property type="component" value="Unassembled WGS sequence"/>
</dbReference>
<evidence type="ECO:0000313" key="3">
    <source>
        <dbReference type="Proteomes" id="UP000317410"/>
    </source>
</evidence>